<dbReference type="GO" id="GO:0016020">
    <property type="term" value="C:membrane"/>
    <property type="evidence" value="ECO:0007669"/>
    <property type="project" value="UniProtKB-SubCell"/>
</dbReference>
<dbReference type="AlphaFoldDB" id="R7U4G0"/>
<reference evidence="7 9" key="2">
    <citation type="journal article" date="2013" name="Nature">
        <title>Insights into bilaterian evolution from three spiralian genomes.</title>
        <authorList>
            <person name="Simakov O."/>
            <person name="Marletaz F."/>
            <person name="Cho S.J."/>
            <person name="Edsinger-Gonzales E."/>
            <person name="Havlak P."/>
            <person name="Hellsten U."/>
            <person name="Kuo D.H."/>
            <person name="Larsson T."/>
            <person name="Lv J."/>
            <person name="Arendt D."/>
            <person name="Savage R."/>
            <person name="Osoegawa K."/>
            <person name="de Jong P."/>
            <person name="Grimwood J."/>
            <person name="Chapman J.A."/>
            <person name="Shapiro H."/>
            <person name="Aerts A."/>
            <person name="Otillar R.P."/>
            <person name="Terry A.Y."/>
            <person name="Boore J.L."/>
            <person name="Grigoriev I.V."/>
            <person name="Lindberg D.R."/>
            <person name="Seaver E.C."/>
            <person name="Weisblat D.A."/>
            <person name="Putnam N.H."/>
            <person name="Rokhsar D.S."/>
        </authorList>
    </citation>
    <scope>NUCLEOTIDE SEQUENCE</scope>
    <source>
        <strain evidence="7 9">I ESC-2004</strain>
    </source>
</reference>
<gene>
    <name evidence="7" type="ORF">CAPTEDRAFT_127454</name>
</gene>
<keyword evidence="4 6" id="KW-1133">Transmembrane helix</keyword>
<evidence type="ECO:0000256" key="6">
    <source>
        <dbReference type="SAM" id="Phobius"/>
    </source>
</evidence>
<evidence type="ECO:0000313" key="9">
    <source>
        <dbReference type="Proteomes" id="UP000014760"/>
    </source>
</evidence>
<organism evidence="7">
    <name type="scientific">Capitella teleta</name>
    <name type="common">Polychaete worm</name>
    <dbReference type="NCBI Taxonomy" id="283909"/>
    <lineage>
        <taxon>Eukaryota</taxon>
        <taxon>Metazoa</taxon>
        <taxon>Spiralia</taxon>
        <taxon>Lophotrochozoa</taxon>
        <taxon>Annelida</taxon>
        <taxon>Polychaeta</taxon>
        <taxon>Sedentaria</taxon>
        <taxon>Scolecida</taxon>
        <taxon>Capitellidae</taxon>
        <taxon>Capitella</taxon>
    </lineage>
</organism>
<name>R7U4G0_CAPTE</name>
<evidence type="ECO:0000313" key="7">
    <source>
        <dbReference type="EMBL" id="ELU01250.1"/>
    </source>
</evidence>
<dbReference type="HOGENOM" id="CLU_2485484_0_0_1"/>
<dbReference type="GO" id="GO:0055085">
    <property type="term" value="P:transmembrane transport"/>
    <property type="evidence" value="ECO:0007669"/>
    <property type="project" value="TreeGrafter"/>
</dbReference>
<accession>R7U4G0</accession>
<comment type="subcellular location">
    <subcellularLocation>
        <location evidence="1">Membrane</location>
        <topology evidence="1">Multi-pass membrane protein</topology>
    </subcellularLocation>
</comment>
<dbReference type="PANTHER" id="PTHR21716">
    <property type="entry name" value="TRANSMEMBRANE PROTEIN"/>
    <property type="match status" value="1"/>
</dbReference>
<feature type="transmembrane region" description="Helical" evidence="6">
    <location>
        <begin position="32"/>
        <end position="65"/>
    </location>
</feature>
<dbReference type="EnsemblMetazoa" id="CapteT127454">
    <property type="protein sequence ID" value="CapteP127454"/>
    <property type="gene ID" value="CapteG127454"/>
</dbReference>
<evidence type="ECO:0008006" key="10">
    <source>
        <dbReference type="Google" id="ProtNLM"/>
    </source>
</evidence>
<evidence type="ECO:0000256" key="2">
    <source>
        <dbReference type="ARBA" id="ARBA00009773"/>
    </source>
</evidence>
<dbReference type="EMBL" id="AMQN01047007">
    <property type="status" value="NOT_ANNOTATED_CDS"/>
    <property type="molecule type" value="Genomic_DNA"/>
</dbReference>
<dbReference type="OrthoDB" id="10071870at2759"/>
<dbReference type="Pfam" id="PF01594">
    <property type="entry name" value="AI-2E_transport"/>
    <property type="match status" value="1"/>
</dbReference>
<comment type="similarity">
    <text evidence="2">Belongs to the autoinducer-2 exporter (AI-2E) (TC 2.A.86) family.</text>
</comment>
<reference evidence="9" key="1">
    <citation type="submission" date="2012-12" db="EMBL/GenBank/DDBJ databases">
        <authorList>
            <person name="Hellsten U."/>
            <person name="Grimwood J."/>
            <person name="Chapman J.A."/>
            <person name="Shapiro H."/>
            <person name="Aerts A."/>
            <person name="Otillar R.P."/>
            <person name="Terry A.Y."/>
            <person name="Boore J.L."/>
            <person name="Simakov O."/>
            <person name="Marletaz F."/>
            <person name="Cho S.-J."/>
            <person name="Edsinger-Gonzales E."/>
            <person name="Havlak P."/>
            <person name="Kuo D.-H."/>
            <person name="Larsson T."/>
            <person name="Lv J."/>
            <person name="Arendt D."/>
            <person name="Savage R."/>
            <person name="Osoegawa K."/>
            <person name="de Jong P."/>
            <person name="Lindberg D.R."/>
            <person name="Seaver E.C."/>
            <person name="Weisblat D.A."/>
            <person name="Putnam N.H."/>
            <person name="Grigoriev I.V."/>
            <person name="Rokhsar D.S."/>
        </authorList>
    </citation>
    <scope>NUCLEOTIDE SEQUENCE</scope>
    <source>
        <strain evidence="9">I ESC-2004</strain>
    </source>
</reference>
<dbReference type="InterPro" id="IPR002549">
    <property type="entry name" value="AI-2E-like"/>
</dbReference>
<dbReference type="PANTHER" id="PTHR21716:SF64">
    <property type="entry name" value="AI-2 TRANSPORT PROTEIN TQSA"/>
    <property type="match status" value="1"/>
</dbReference>
<keyword evidence="3 6" id="KW-0812">Transmembrane</keyword>
<keyword evidence="9" id="KW-1185">Reference proteome</keyword>
<sequence length="87" mass="9327">MGLVVVVFMVGQALEGWVLTPLLVGDKIGLHPVAVIFALMAGGQLFGFVGMLIALPMAAIIMVLLRHLHRNYKASDLYHAGAAEEKD</sequence>
<keyword evidence="5 6" id="KW-0472">Membrane</keyword>
<evidence type="ECO:0000256" key="4">
    <source>
        <dbReference type="ARBA" id="ARBA00022989"/>
    </source>
</evidence>
<evidence type="ECO:0000256" key="1">
    <source>
        <dbReference type="ARBA" id="ARBA00004141"/>
    </source>
</evidence>
<protein>
    <recommendedName>
        <fullName evidence="10">AI-2E family transporter</fullName>
    </recommendedName>
</protein>
<dbReference type="Proteomes" id="UP000014760">
    <property type="component" value="Unassembled WGS sequence"/>
</dbReference>
<evidence type="ECO:0000256" key="3">
    <source>
        <dbReference type="ARBA" id="ARBA00022692"/>
    </source>
</evidence>
<reference evidence="8" key="3">
    <citation type="submission" date="2015-06" db="UniProtKB">
        <authorList>
            <consortium name="EnsemblMetazoa"/>
        </authorList>
    </citation>
    <scope>IDENTIFICATION</scope>
</reference>
<evidence type="ECO:0000256" key="5">
    <source>
        <dbReference type="ARBA" id="ARBA00023136"/>
    </source>
</evidence>
<dbReference type="EMBL" id="KB305267">
    <property type="protein sequence ID" value="ELU01250.1"/>
    <property type="molecule type" value="Genomic_DNA"/>
</dbReference>
<proteinExistence type="inferred from homology"/>
<evidence type="ECO:0000313" key="8">
    <source>
        <dbReference type="EnsemblMetazoa" id="CapteP127454"/>
    </source>
</evidence>